<evidence type="ECO:0000256" key="2">
    <source>
        <dbReference type="ARBA" id="ARBA00022737"/>
    </source>
</evidence>
<reference evidence="3" key="1">
    <citation type="submission" date="2023-03" db="EMBL/GenBank/DDBJ databases">
        <title>Chromosome-level genomes of two armyworms, Mythimna separata and Mythimna loreyi, provide insights into the biosynthesis and reception of sex pheromones.</title>
        <authorList>
            <person name="Zhao H."/>
        </authorList>
    </citation>
    <scope>NUCLEOTIDE SEQUENCE</scope>
    <source>
        <strain evidence="3">BeijingLab</strain>
        <tissue evidence="3">Pupa</tissue>
    </source>
</reference>
<dbReference type="InterPro" id="IPR032675">
    <property type="entry name" value="LRR_dom_sf"/>
</dbReference>
<dbReference type="PROSITE" id="PS51450">
    <property type="entry name" value="LRR"/>
    <property type="match status" value="1"/>
</dbReference>
<keyword evidence="1" id="KW-0433">Leucine-rich repeat</keyword>
<organism evidence="3 4">
    <name type="scientific">Mythimna separata</name>
    <name type="common">Oriental armyworm</name>
    <name type="synonym">Pseudaletia separata</name>
    <dbReference type="NCBI Taxonomy" id="271217"/>
    <lineage>
        <taxon>Eukaryota</taxon>
        <taxon>Metazoa</taxon>
        <taxon>Ecdysozoa</taxon>
        <taxon>Arthropoda</taxon>
        <taxon>Hexapoda</taxon>
        <taxon>Insecta</taxon>
        <taxon>Pterygota</taxon>
        <taxon>Neoptera</taxon>
        <taxon>Endopterygota</taxon>
        <taxon>Lepidoptera</taxon>
        <taxon>Glossata</taxon>
        <taxon>Ditrysia</taxon>
        <taxon>Noctuoidea</taxon>
        <taxon>Noctuidae</taxon>
        <taxon>Noctuinae</taxon>
        <taxon>Hadenini</taxon>
        <taxon>Mythimna</taxon>
    </lineage>
</organism>
<accession>A0AAD8DYD1</accession>
<dbReference type="Pfam" id="PF13855">
    <property type="entry name" value="LRR_8"/>
    <property type="match status" value="1"/>
</dbReference>
<dbReference type="Proteomes" id="UP001231518">
    <property type="component" value="Chromosome 16"/>
</dbReference>
<protein>
    <submittedName>
        <fullName evidence="3">Uncharacterized protein</fullName>
    </submittedName>
</protein>
<dbReference type="PANTHER" id="PTHR48051:SF42">
    <property type="entry name" value="LEUCINE-RICH REPEAT-CONTAINING PROTEIN 18-LIKE"/>
    <property type="match status" value="1"/>
</dbReference>
<dbReference type="Gene3D" id="3.80.10.10">
    <property type="entry name" value="Ribonuclease Inhibitor"/>
    <property type="match status" value="1"/>
</dbReference>
<evidence type="ECO:0000313" key="4">
    <source>
        <dbReference type="Proteomes" id="UP001231518"/>
    </source>
</evidence>
<dbReference type="EMBL" id="JARGEI010000005">
    <property type="protein sequence ID" value="KAJ8731546.1"/>
    <property type="molecule type" value="Genomic_DNA"/>
</dbReference>
<comment type="caution">
    <text evidence="3">The sequence shown here is derived from an EMBL/GenBank/DDBJ whole genome shotgun (WGS) entry which is preliminary data.</text>
</comment>
<dbReference type="GO" id="GO:0005737">
    <property type="term" value="C:cytoplasm"/>
    <property type="evidence" value="ECO:0007669"/>
    <property type="project" value="TreeGrafter"/>
</dbReference>
<gene>
    <name evidence="3" type="ORF">PYW07_004710</name>
</gene>
<dbReference type="SMART" id="SM00369">
    <property type="entry name" value="LRR_TYP"/>
    <property type="match status" value="3"/>
</dbReference>
<sequence length="411" mass="48489">MSCYNDLSSTTVLHWNYRGFTEFPLNQLKGEEAEVTDIYLKENLLTRLPTNIGVLEHLESLYVSGNDITELPREISKLRCLKCLDVSGNRLRRIPEEIGEARSLKFLILDENELTELPLRISELRRLRYLSVCDNKLRWLPQRPVYNYHHCEFRFWRNSNLKTLPYSLWYHMFRDQQTRCLNIGCLNAENSQNIDKRRHQCKLKLSQDSKEFEVNVECPPQHNVILDSKYHSPPSLYETCRRQFYQMINTAVRKLNPQTYSFYSEHVKENLYNEHNNNIIDLQENFHGINIDAEDNKYSDENGNNYQSIVSKEGMCKKVNRPYYVPADIIREHFSFLPNVLISDLSNGPVSMCENLNCKKPVFDHVFYEFSFGELILIDKIEDVLLSATFCSKYCADFWKRSKSAIPWTLS</sequence>
<dbReference type="PANTHER" id="PTHR48051">
    <property type="match status" value="1"/>
</dbReference>
<dbReference type="SMART" id="SM00364">
    <property type="entry name" value="LRR_BAC"/>
    <property type="match status" value="4"/>
</dbReference>
<dbReference type="AlphaFoldDB" id="A0AAD8DYD1"/>
<evidence type="ECO:0000256" key="1">
    <source>
        <dbReference type="ARBA" id="ARBA00022614"/>
    </source>
</evidence>
<dbReference type="SUPFAM" id="SSF52058">
    <property type="entry name" value="L domain-like"/>
    <property type="match status" value="1"/>
</dbReference>
<name>A0AAD8DYD1_MYTSE</name>
<evidence type="ECO:0000313" key="3">
    <source>
        <dbReference type="EMBL" id="KAJ8731546.1"/>
    </source>
</evidence>
<dbReference type="InterPro" id="IPR001611">
    <property type="entry name" value="Leu-rich_rpt"/>
</dbReference>
<keyword evidence="4" id="KW-1185">Reference proteome</keyword>
<proteinExistence type="predicted"/>
<keyword evidence="2" id="KW-0677">Repeat</keyword>
<dbReference type="InterPro" id="IPR003591">
    <property type="entry name" value="Leu-rich_rpt_typical-subtyp"/>
</dbReference>
<dbReference type="InterPro" id="IPR050216">
    <property type="entry name" value="LRR_domain-containing"/>
</dbReference>